<reference evidence="1" key="1">
    <citation type="submission" date="2019-08" db="EMBL/GenBank/DDBJ databases">
        <authorList>
            <person name="Kucharzyk K."/>
            <person name="Murdoch R.W."/>
            <person name="Higgins S."/>
            <person name="Loffler F."/>
        </authorList>
    </citation>
    <scope>NUCLEOTIDE SEQUENCE</scope>
</reference>
<sequence>MRLPAEALVFADIRPALQAAGLDGDELSGVERIFTACEAGRYAGRSMEPPAELLALALRLLPTLDKKLNGRRAGRKPA</sequence>
<gene>
    <name evidence="1" type="ORF">SDC9_207860</name>
</gene>
<organism evidence="1">
    <name type="scientific">bioreactor metagenome</name>
    <dbReference type="NCBI Taxonomy" id="1076179"/>
    <lineage>
        <taxon>unclassified sequences</taxon>
        <taxon>metagenomes</taxon>
        <taxon>ecological metagenomes</taxon>
    </lineage>
</organism>
<accession>A0A645J8W3</accession>
<dbReference type="AlphaFoldDB" id="A0A645J8W3"/>
<protein>
    <recommendedName>
        <fullName evidence="2">DUF4129 domain-containing protein</fullName>
    </recommendedName>
</protein>
<evidence type="ECO:0008006" key="2">
    <source>
        <dbReference type="Google" id="ProtNLM"/>
    </source>
</evidence>
<dbReference type="EMBL" id="VSSQ01135026">
    <property type="protein sequence ID" value="MPN60135.1"/>
    <property type="molecule type" value="Genomic_DNA"/>
</dbReference>
<name>A0A645J8W3_9ZZZZ</name>
<proteinExistence type="predicted"/>
<evidence type="ECO:0000313" key="1">
    <source>
        <dbReference type="EMBL" id="MPN60135.1"/>
    </source>
</evidence>
<comment type="caution">
    <text evidence="1">The sequence shown here is derived from an EMBL/GenBank/DDBJ whole genome shotgun (WGS) entry which is preliminary data.</text>
</comment>